<comment type="caution">
    <text evidence="1">The sequence shown here is derived from an EMBL/GenBank/DDBJ whole genome shotgun (WGS) entry which is preliminary data.</text>
</comment>
<sequence length="244" mass="28199">MEVEEPFVGMEWSTLKSCRTYLRSYAIANRVIKSRKSDGFTTRCNKYEGQHSGKSRGDSKFKNRLADAIWVAEKMLDTMRLHNASYCGEYLTVKAYMRTYSRPVLPIPNDKDWGQSLPNPYGYTINMVDDPIFLTRGVMAIVRMDEQPGVFCTPPIKREKKSNAVKKRKIIVNYEKNDLSKEELDLIPDLVEDEVPTVVVEEFDELNPYNVNIDIIEPEKVYKSEDSESEGSEGYELVYEDFVE</sequence>
<organism evidence="1 2">
    <name type="scientific">Coptis chinensis</name>
    <dbReference type="NCBI Taxonomy" id="261450"/>
    <lineage>
        <taxon>Eukaryota</taxon>
        <taxon>Viridiplantae</taxon>
        <taxon>Streptophyta</taxon>
        <taxon>Embryophyta</taxon>
        <taxon>Tracheophyta</taxon>
        <taxon>Spermatophyta</taxon>
        <taxon>Magnoliopsida</taxon>
        <taxon>Ranunculales</taxon>
        <taxon>Ranunculaceae</taxon>
        <taxon>Coptidoideae</taxon>
        <taxon>Coptis</taxon>
    </lineage>
</organism>
<dbReference type="Proteomes" id="UP000631114">
    <property type="component" value="Unassembled WGS sequence"/>
</dbReference>
<gene>
    <name evidence="1" type="ORF">IFM89_038813</name>
</gene>
<reference evidence="1 2" key="1">
    <citation type="submission" date="2020-10" db="EMBL/GenBank/DDBJ databases">
        <title>The Coptis chinensis genome and diversification of protoberbering-type alkaloids.</title>
        <authorList>
            <person name="Wang B."/>
            <person name="Shu S."/>
            <person name="Song C."/>
            <person name="Liu Y."/>
        </authorList>
    </citation>
    <scope>NUCLEOTIDE SEQUENCE [LARGE SCALE GENOMIC DNA]</scope>
    <source>
        <strain evidence="1">HL-2020</strain>
        <tissue evidence="1">Leaf</tissue>
    </source>
</reference>
<name>A0A835HJN5_9MAGN</name>
<accession>A0A835HJN5</accession>
<protein>
    <submittedName>
        <fullName evidence="1">Uncharacterized protein</fullName>
    </submittedName>
</protein>
<evidence type="ECO:0000313" key="1">
    <source>
        <dbReference type="EMBL" id="KAF9599547.1"/>
    </source>
</evidence>
<proteinExistence type="predicted"/>
<evidence type="ECO:0000313" key="2">
    <source>
        <dbReference type="Proteomes" id="UP000631114"/>
    </source>
</evidence>
<dbReference type="AlphaFoldDB" id="A0A835HJN5"/>
<dbReference type="EMBL" id="JADFTS010000007">
    <property type="protein sequence ID" value="KAF9599547.1"/>
    <property type="molecule type" value="Genomic_DNA"/>
</dbReference>
<keyword evidence="2" id="KW-1185">Reference proteome</keyword>